<accession>A0A6L2Q4F5</accession>
<dbReference type="GO" id="GO:0005736">
    <property type="term" value="C:RNA polymerase I complex"/>
    <property type="evidence" value="ECO:0007669"/>
    <property type="project" value="TreeGrafter"/>
</dbReference>
<keyword evidence="6" id="KW-1185">Reference proteome</keyword>
<dbReference type="EMBL" id="BLKM01012989">
    <property type="protein sequence ID" value="GFG38402.1"/>
    <property type="molecule type" value="Genomic_DNA"/>
</dbReference>
<keyword evidence="1" id="KW-0240">DNA-directed RNA polymerase</keyword>
<dbReference type="Proteomes" id="UP000502823">
    <property type="component" value="Unassembled WGS sequence"/>
</dbReference>
<dbReference type="Pfam" id="PF13656">
    <property type="entry name" value="RNA_pol_L_2"/>
    <property type="match status" value="1"/>
</dbReference>
<dbReference type="GO" id="GO:0046983">
    <property type="term" value="F:protein dimerization activity"/>
    <property type="evidence" value="ECO:0007669"/>
    <property type="project" value="InterPro"/>
</dbReference>
<dbReference type="AlphaFoldDB" id="A0A6L2Q4F5"/>
<feature type="domain" description="DNA-directed RNA polymerase RBP11-like dimerisation" evidence="4">
    <location>
        <begin position="54"/>
        <end position="122"/>
    </location>
</feature>
<dbReference type="SUPFAM" id="SSF55257">
    <property type="entry name" value="RBP11-like subunits of RNA polymerase"/>
    <property type="match status" value="1"/>
</dbReference>
<dbReference type="HAMAP" id="MF_00261">
    <property type="entry name" value="RNApol_arch_Rpo11"/>
    <property type="match status" value="1"/>
</dbReference>
<dbReference type="InterPro" id="IPR022905">
    <property type="entry name" value="Rpo11-like"/>
</dbReference>
<dbReference type="CDD" id="cd07029">
    <property type="entry name" value="RNAP_I_III_AC19"/>
    <property type="match status" value="1"/>
</dbReference>
<protein>
    <recommendedName>
        <fullName evidence="4">DNA-directed RNA polymerase RBP11-like dimerisation domain-containing protein</fullName>
    </recommendedName>
</protein>
<dbReference type="InterPro" id="IPR036603">
    <property type="entry name" value="RBP11-like"/>
</dbReference>
<evidence type="ECO:0000256" key="3">
    <source>
        <dbReference type="ARBA" id="ARBA00025751"/>
    </source>
</evidence>
<organism evidence="5 6">
    <name type="scientific">Coptotermes formosanus</name>
    <name type="common">Formosan subterranean termite</name>
    <dbReference type="NCBI Taxonomy" id="36987"/>
    <lineage>
        <taxon>Eukaryota</taxon>
        <taxon>Metazoa</taxon>
        <taxon>Ecdysozoa</taxon>
        <taxon>Arthropoda</taxon>
        <taxon>Hexapoda</taxon>
        <taxon>Insecta</taxon>
        <taxon>Pterygota</taxon>
        <taxon>Neoptera</taxon>
        <taxon>Polyneoptera</taxon>
        <taxon>Dictyoptera</taxon>
        <taxon>Blattodea</taxon>
        <taxon>Blattoidea</taxon>
        <taxon>Termitoidae</taxon>
        <taxon>Rhinotermitidae</taxon>
        <taxon>Coptotermes</taxon>
    </lineage>
</organism>
<dbReference type="PANTHER" id="PTHR13946:SF28">
    <property type="entry name" value="DNA-DIRECTED RNA POLYMERASES I AND III SUBUNIT RPAC2"/>
    <property type="match status" value="1"/>
</dbReference>
<dbReference type="OrthoDB" id="510325at2759"/>
<evidence type="ECO:0000256" key="1">
    <source>
        <dbReference type="ARBA" id="ARBA00022478"/>
    </source>
</evidence>
<dbReference type="GO" id="GO:0005666">
    <property type="term" value="C:RNA polymerase III complex"/>
    <property type="evidence" value="ECO:0007669"/>
    <property type="project" value="TreeGrafter"/>
</dbReference>
<dbReference type="InterPro" id="IPR009025">
    <property type="entry name" value="RBP11-like_dimer"/>
</dbReference>
<evidence type="ECO:0000313" key="6">
    <source>
        <dbReference type="Proteomes" id="UP000502823"/>
    </source>
</evidence>
<dbReference type="Gene3D" id="3.30.1360.10">
    <property type="entry name" value="RNA polymerase, RBP11-like subunit"/>
    <property type="match status" value="1"/>
</dbReference>
<proteinExistence type="inferred from homology"/>
<evidence type="ECO:0000259" key="4">
    <source>
        <dbReference type="Pfam" id="PF13656"/>
    </source>
</evidence>
<evidence type="ECO:0000313" key="5">
    <source>
        <dbReference type="EMBL" id="GFG38402.1"/>
    </source>
</evidence>
<dbReference type="GO" id="GO:0003899">
    <property type="term" value="F:DNA-directed RNA polymerase activity"/>
    <property type="evidence" value="ECO:0007669"/>
    <property type="project" value="InterPro"/>
</dbReference>
<dbReference type="FunCoup" id="A0A6L2Q4F5">
    <property type="interactions" value="669"/>
</dbReference>
<dbReference type="GO" id="GO:0006362">
    <property type="term" value="P:transcription elongation by RNA polymerase I"/>
    <property type="evidence" value="ECO:0007669"/>
    <property type="project" value="TreeGrafter"/>
</dbReference>
<gene>
    <name evidence="5" type="ORF">Cfor_12434</name>
</gene>
<reference evidence="6" key="1">
    <citation type="submission" date="2020-01" db="EMBL/GenBank/DDBJ databases">
        <title>Draft genome sequence of the Termite Coptotermes fromosanus.</title>
        <authorList>
            <person name="Itakura S."/>
            <person name="Yosikawa Y."/>
            <person name="Umezawa K."/>
        </authorList>
    </citation>
    <scope>NUCLEOTIDE SEQUENCE [LARGE SCALE GENOMIC DNA]</scope>
</reference>
<keyword evidence="2" id="KW-0804">Transcription</keyword>
<comment type="similarity">
    <text evidence="3">Belongs to the archaeal Rpo11/eukaryotic RPB11/RPC19 RNA polymerase subunit family.</text>
</comment>
<sequence>MESCGPTMIMLQHSSLVETILECIVQMTYFMPIALGASDLSTLAGDNSDKKSRTFVFKEGGHTFGNALRCIISRYPDVVLCGYTIPHPSEATMHFRIQTTKSAAVDVLKRGIEDLEKLCDHTLTVFQVKLSCSLRLFEAS</sequence>
<name>A0A6L2Q4F5_COPFO</name>
<dbReference type="InterPro" id="IPR033898">
    <property type="entry name" value="RNAP_AC19"/>
</dbReference>
<dbReference type="GO" id="GO:0006383">
    <property type="term" value="P:transcription by RNA polymerase III"/>
    <property type="evidence" value="ECO:0007669"/>
    <property type="project" value="TreeGrafter"/>
</dbReference>
<evidence type="ECO:0000256" key="2">
    <source>
        <dbReference type="ARBA" id="ARBA00023163"/>
    </source>
</evidence>
<comment type="caution">
    <text evidence="5">The sequence shown here is derived from an EMBL/GenBank/DDBJ whole genome shotgun (WGS) entry which is preliminary data.</text>
</comment>
<dbReference type="PANTHER" id="PTHR13946">
    <property type="entry name" value="DNA-DIRECTED RNA POLYMERASE I,II,III"/>
    <property type="match status" value="1"/>
</dbReference>
<dbReference type="InParanoid" id="A0A6L2Q4F5"/>